<dbReference type="InterPro" id="IPR001610">
    <property type="entry name" value="PAC"/>
</dbReference>
<comment type="caution">
    <text evidence="5">The sequence shown here is derived from an EMBL/GenBank/DDBJ whole genome shotgun (WGS) entry which is preliminary data.</text>
</comment>
<dbReference type="InterPro" id="IPR035965">
    <property type="entry name" value="PAS-like_dom_sf"/>
</dbReference>
<dbReference type="RefSeq" id="WP_408169621.1">
    <property type="nucleotide sequence ID" value="NZ_JAQQFR010000014.1"/>
</dbReference>
<feature type="domain" description="GGDEF" evidence="4">
    <location>
        <begin position="474"/>
        <end position="610"/>
    </location>
</feature>
<dbReference type="CDD" id="cd01948">
    <property type="entry name" value="EAL"/>
    <property type="match status" value="1"/>
</dbReference>
<dbReference type="InterPro" id="IPR000014">
    <property type="entry name" value="PAS"/>
</dbReference>
<organism evidence="5 6">
    <name type="scientific">Herbaspirillum rhizosphaerae</name>
    <dbReference type="NCBI Taxonomy" id="346179"/>
    <lineage>
        <taxon>Bacteria</taxon>
        <taxon>Pseudomonadati</taxon>
        <taxon>Pseudomonadota</taxon>
        <taxon>Betaproteobacteria</taxon>
        <taxon>Burkholderiales</taxon>
        <taxon>Oxalobacteraceae</taxon>
        <taxon>Herbaspirillum</taxon>
    </lineage>
</organism>
<dbReference type="SUPFAM" id="SSF141868">
    <property type="entry name" value="EAL domain-like"/>
    <property type="match status" value="1"/>
</dbReference>
<dbReference type="NCBIfam" id="TIGR00229">
    <property type="entry name" value="sensory_box"/>
    <property type="match status" value="1"/>
</dbReference>
<dbReference type="Gene3D" id="3.30.70.270">
    <property type="match status" value="1"/>
</dbReference>
<dbReference type="Pfam" id="PF00497">
    <property type="entry name" value="SBP_bac_3"/>
    <property type="match status" value="1"/>
</dbReference>
<keyword evidence="6" id="KW-1185">Reference proteome</keyword>
<dbReference type="SMART" id="SM00062">
    <property type="entry name" value="PBPb"/>
    <property type="match status" value="1"/>
</dbReference>
<dbReference type="EMBL" id="JAQQFR010000014">
    <property type="protein sequence ID" value="MFL9880595.1"/>
    <property type="molecule type" value="Genomic_DNA"/>
</dbReference>
<protein>
    <submittedName>
        <fullName evidence="5">EAL domain-containing protein</fullName>
    </submittedName>
</protein>
<dbReference type="SUPFAM" id="SSF53850">
    <property type="entry name" value="Periplasmic binding protein-like II"/>
    <property type="match status" value="1"/>
</dbReference>
<dbReference type="InterPro" id="IPR001638">
    <property type="entry name" value="Solute-binding_3/MltF_N"/>
</dbReference>
<dbReference type="Gene3D" id="3.30.450.20">
    <property type="entry name" value="PAS domain"/>
    <property type="match status" value="1"/>
</dbReference>
<dbReference type="Proteomes" id="UP001629214">
    <property type="component" value="Unassembled WGS sequence"/>
</dbReference>
<dbReference type="SMART" id="SM00086">
    <property type="entry name" value="PAC"/>
    <property type="match status" value="1"/>
</dbReference>
<dbReference type="InterPro" id="IPR029787">
    <property type="entry name" value="Nucleotide_cyclase"/>
</dbReference>
<dbReference type="InterPro" id="IPR000160">
    <property type="entry name" value="GGDEF_dom"/>
</dbReference>
<feature type="domain" description="EAL" evidence="3">
    <location>
        <begin position="619"/>
        <end position="867"/>
    </location>
</feature>
<dbReference type="Pfam" id="PF13426">
    <property type="entry name" value="PAS_9"/>
    <property type="match status" value="1"/>
</dbReference>
<evidence type="ECO:0000313" key="6">
    <source>
        <dbReference type="Proteomes" id="UP001629214"/>
    </source>
</evidence>
<keyword evidence="1" id="KW-1133">Transmembrane helix</keyword>
<dbReference type="SMART" id="SM00052">
    <property type="entry name" value="EAL"/>
    <property type="match status" value="1"/>
</dbReference>
<dbReference type="InterPro" id="IPR000700">
    <property type="entry name" value="PAS-assoc_C"/>
</dbReference>
<proteinExistence type="predicted"/>
<evidence type="ECO:0000259" key="2">
    <source>
        <dbReference type="PROSITE" id="PS50113"/>
    </source>
</evidence>
<dbReference type="Pfam" id="PF00990">
    <property type="entry name" value="GGDEF"/>
    <property type="match status" value="1"/>
</dbReference>
<dbReference type="Gene3D" id="3.20.20.450">
    <property type="entry name" value="EAL domain"/>
    <property type="match status" value="1"/>
</dbReference>
<dbReference type="InterPro" id="IPR043128">
    <property type="entry name" value="Rev_trsase/Diguanyl_cyclase"/>
</dbReference>
<dbReference type="PROSITE" id="PS50887">
    <property type="entry name" value="GGDEF"/>
    <property type="match status" value="1"/>
</dbReference>
<keyword evidence="1" id="KW-0812">Transmembrane</keyword>
<dbReference type="SUPFAM" id="SSF55785">
    <property type="entry name" value="PYP-like sensor domain (PAS domain)"/>
    <property type="match status" value="1"/>
</dbReference>
<dbReference type="SUPFAM" id="SSF55073">
    <property type="entry name" value="Nucleotide cyclase"/>
    <property type="match status" value="1"/>
</dbReference>
<dbReference type="CDD" id="cd01949">
    <property type="entry name" value="GGDEF"/>
    <property type="match status" value="1"/>
</dbReference>
<dbReference type="InterPro" id="IPR052155">
    <property type="entry name" value="Biofilm_reg_signaling"/>
</dbReference>
<name>A0ABW8ZDJ0_9BURK</name>
<gene>
    <name evidence="5" type="ORF">PQR63_19520</name>
</gene>
<dbReference type="SMART" id="SM00267">
    <property type="entry name" value="GGDEF"/>
    <property type="match status" value="1"/>
</dbReference>
<dbReference type="Gene3D" id="3.40.190.10">
    <property type="entry name" value="Periplasmic binding protein-like II"/>
    <property type="match status" value="2"/>
</dbReference>
<reference evidence="5 6" key="1">
    <citation type="journal article" date="2024" name="Chem. Sci.">
        <title>Discovery of megapolipeptins by genome mining of a Burkholderiales bacteria collection.</title>
        <authorList>
            <person name="Paulo B.S."/>
            <person name="Recchia M.J.J."/>
            <person name="Lee S."/>
            <person name="Fergusson C.H."/>
            <person name="Romanowski S.B."/>
            <person name="Hernandez A."/>
            <person name="Krull N."/>
            <person name="Liu D.Y."/>
            <person name="Cavanagh H."/>
            <person name="Bos A."/>
            <person name="Gray C.A."/>
            <person name="Murphy B.T."/>
            <person name="Linington R.G."/>
            <person name="Eustaquio A.S."/>
        </authorList>
    </citation>
    <scope>NUCLEOTIDE SEQUENCE [LARGE SCALE GENOMIC DNA]</scope>
    <source>
        <strain evidence="5 6">RL21-008-BIB-B</strain>
    </source>
</reference>
<dbReference type="PANTHER" id="PTHR44757">
    <property type="entry name" value="DIGUANYLATE CYCLASE DGCP"/>
    <property type="match status" value="1"/>
</dbReference>
<sequence length="867" mass="97205">MLKPTISRIGILPLFSALFTVRMSRKFLGKFLFTILLAGICIDSCFSKELTIGVYANPPKIFLDKDGVAAGIHIDLIRQIAEQEHWTLRFIPCEWQACLRAVEHGEIDLLPDVAYTDERASILDFHKVPALYSWSILYRNKNVAINSVFDLKEKRIALLSGSVQADYFKQLLENSGISVRFVPVSRLELGFQAVEAGKADAVIGSQQAGDMLAERHGLSDTPIVFQPVKLFFVSAKGRNKDVLDAIDRNLRAWQEDSQSIYFEILRKWGRGSRSQIERTVVWGLIAAIGLFLSALGIAAYLRREVEIRTRELRNSEKSLRVAATVFQSQEAMWVMGPDHRILDINHAFVKVTGFNLAELIDKMTPPFCLVQGEPDYRDEMWKIVKETGQWEGEVHAKKKSDERYIARLTMTAVRDVAGKITHYVGTQTDITQQKLLLEETVRLAYYDSLTGLPNRRLLIERIQSSIATNADNNKDFALIVIDIDNFKDLNDSLGHDVGDQLLKKIANRLVATADSAENVARLGADEFVVLLQGIERSDSDRVVQRFAQRILTAMNDPFELAGLSHHASCCIGASLMQNEDSTAQDMLRRGDLAMYQAKKNGRNTFCLFTVEIENAVNFRTALEFDVRKAIDHKEFFLHYQPQVDLQGQLIGVEALLRWQSPERGLVPPGLFIPVAETCGLMFKIGQWVLRQACEQSAKWERERPEKPIVIAVNVSAIQFCNLEFTSDVSHIITQTGANPALLKMELTETMMVDDVQATVEKMYILKRLGISLSLDDFGTGYSSLSLLKRLPIDQLKIDQSFIKDILVDASDVAIAKSIIALGSALGVDVIAEGVETLEVRDFLSTIGCTKYQGYAFGRPGPADQLAY</sequence>
<evidence type="ECO:0000313" key="5">
    <source>
        <dbReference type="EMBL" id="MFL9880595.1"/>
    </source>
</evidence>
<dbReference type="PANTHER" id="PTHR44757:SF2">
    <property type="entry name" value="BIOFILM ARCHITECTURE MAINTENANCE PROTEIN MBAA"/>
    <property type="match status" value="1"/>
</dbReference>
<accession>A0ABW8ZDJ0</accession>
<feature type="transmembrane region" description="Helical" evidence="1">
    <location>
        <begin position="280"/>
        <end position="301"/>
    </location>
</feature>
<evidence type="ECO:0000259" key="3">
    <source>
        <dbReference type="PROSITE" id="PS50883"/>
    </source>
</evidence>
<dbReference type="Pfam" id="PF00563">
    <property type="entry name" value="EAL"/>
    <property type="match status" value="1"/>
</dbReference>
<evidence type="ECO:0000259" key="4">
    <source>
        <dbReference type="PROSITE" id="PS50887"/>
    </source>
</evidence>
<dbReference type="PROSITE" id="PS50113">
    <property type="entry name" value="PAC"/>
    <property type="match status" value="1"/>
</dbReference>
<evidence type="ECO:0000256" key="1">
    <source>
        <dbReference type="SAM" id="Phobius"/>
    </source>
</evidence>
<dbReference type="CDD" id="cd00130">
    <property type="entry name" value="PAS"/>
    <property type="match status" value="1"/>
</dbReference>
<dbReference type="InterPro" id="IPR001633">
    <property type="entry name" value="EAL_dom"/>
</dbReference>
<dbReference type="PROSITE" id="PS50883">
    <property type="entry name" value="EAL"/>
    <property type="match status" value="1"/>
</dbReference>
<keyword evidence="1" id="KW-0472">Membrane</keyword>
<dbReference type="NCBIfam" id="TIGR00254">
    <property type="entry name" value="GGDEF"/>
    <property type="match status" value="1"/>
</dbReference>
<feature type="domain" description="PAC" evidence="2">
    <location>
        <begin position="390"/>
        <end position="442"/>
    </location>
</feature>
<dbReference type="InterPro" id="IPR035919">
    <property type="entry name" value="EAL_sf"/>
</dbReference>